<dbReference type="EMBL" id="CXPG01000020">
    <property type="protein sequence ID" value="CTQ33449.1"/>
    <property type="molecule type" value="Genomic_DNA"/>
</dbReference>
<dbReference type="PANTHER" id="PTHR35369:SF2">
    <property type="entry name" value="BLR3025 PROTEIN"/>
    <property type="match status" value="1"/>
</dbReference>
<dbReference type="Proteomes" id="UP000048908">
    <property type="component" value="Unassembled WGS sequence"/>
</dbReference>
<evidence type="ECO:0000256" key="1">
    <source>
        <dbReference type="ARBA" id="ARBA00010945"/>
    </source>
</evidence>
<dbReference type="Gene3D" id="3.40.1170.60">
    <property type="match status" value="1"/>
</dbReference>
<evidence type="ECO:0000256" key="2">
    <source>
        <dbReference type="ARBA" id="ARBA00022763"/>
    </source>
</evidence>
<evidence type="ECO:0000313" key="5">
    <source>
        <dbReference type="EMBL" id="CTQ33449.1"/>
    </source>
</evidence>
<keyword evidence="2" id="KW-0227">DNA damage</keyword>
<proteinExistence type="inferred from homology"/>
<dbReference type="CDD" id="cd03468">
    <property type="entry name" value="PolY_like"/>
    <property type="match status" value="1"/>
</dbReference>
<evidence type="ECO:0000313" key="6">
    <source>
        <dbReference type="Proteomes" id="UP000048908"/>
    </source>
</evidence>
<name>A0A0M6XQM4_9RHOB</name>
<protein>
    <submittedName>
        <fullName evidence="5">DNA polymerase IV</fullName>
    </submittedName>
</protein>
<dbReference type="Gene3D" id="3.30.70.270">
    <property type="match status" value="1"/>
</dbReference>
<dbReference type="InterPro" id="IPR043502">
    <property type="entry name" value="DNA/RNA_pol_sf"/>
</dbReference>
<evidence type="ECO:0000259" key="4">
    <source>
        <dbReference type="Pfam" id="PF00817"/>
    </source>
</evidence>
<dbReference type="InterPro" id="IPR043128">
    <property type="entry name" value="Rev_trsase/Diguanyl_cyclase"/>
</dbReference>
<dbReference type="SUPFAM" id="SSF56672">
    <property type="entry name" value="DNA/RNA polymerases"/>
    <property type="match status" value="1"/>
</dbReference>
<reference evidence="5 6" key="1">
    <citation type="submission" date="2015-07" db="EMBL/GenBank/DDBJ databases">
        <authorList>
            <person name="Noorani M."/>
        </authorList>
    </citation>
    <scope>NUCLEOTIDE SEQUENCE [LARGE SCALE GENOMIC DNA]</scope>
    <source>
        <strain evidence="5 6">CECT 5088</strain>
    </source>
</reference>
<keyword evidence="6" id="KW-1185">Reference proteome</keyword>
<dbReference type="GO" id="GO:0006281">
    <property type="term" value="P:DNA repair"/>
    <property type="evidence" value="ECO:0007669"/>
    <property type="project" value="InterPro"/>
</dbReference>
<feature type="region of interest" description="Disordered" evidence="3">
    <location>
        <begin position="1"/>
        <end position="31"/>
    </location>
</feature>
<feature type="domain" description="UmuC" evidence="4">
    <location>
        <begin position="30"/>
        <end position="153"/>
    </location>
</feature>
<gene>
    <name evidence="5" type="ORF">JAN5088_02231</name>
</gene>
<organism evidence="5 6">
    <name type="scientific">Jannaschia rubra</name>
    <dbReference type="NCBI Taxonomy" id="282197"/>
    <lineage>
        <taxon>Bacteria</taxon>
        <taxon>Pseudomonadati</taxon>
        <taxon>Pseudomonadota</taxon>
        <taxon>Alphaproteobacteria</taxon>
        <taxon>Rhodobacterales</taxon>
        <taxon>Roseobacteraceae</taxon>
        <taxon>Jannaschia</taxon>
    </lineage>
</organism>
<comment type="similarity">
    <text evidence="1">Belongs to the DNA polymerase type-Y family.</text>
</comment>
<dbReference type="STRING" id="282197.SAMN04488517_102278"/>
<dbReference type="InterPro" id="IPR001126">
    <property type="entry name" value="UmuC"/>
</dbReference>
<feature type="compositionally biased region" description="Pro residues" evidence="3">
    <location>
        <begin position="13"/>
        <end position="25"/>
    </location>
</feature>
<accession>A0A0M6XQM4</accession>
<sequence>MARWERAEATTPRPDPAPWDDPAPGPDADAPLVLAAEGPHGPVIHAANVAAMQAGAVRGGRVTDARALCPDLQVIPADLAGDAAALERLVLWARRWCPWSAVDGADGMVLDTTGSDHLWGGEAAMLADMETRLEALGQSVRIALAPTHGAAWALARYGDAREICGGPALKARVAMLPVAALRLDGTTLLTLRRLGLKRAGDLMAIPRATLERRFGRDGKALATPLRRLDQMTGALPEPVVSAAPPRRFRVVRRLPEPVMDPQSLLEEPMTDLCADLAQAGCGLRGLRLELYRTDGTATRLESGCARANRDAAHLIRLLSRHFESLDAGFGFDTLSLEALRVEDMAAAQVRLDGGIDSELAVATLIDRLSARLGGQAVQMPDPRASHLPERAEGWAPALRGGRADLLAPGGLGGGGMVAPARDRPVRLLQVPERIEVLYAVPEGPPVRFKWRRKPYLIRRHQGPERIAPEWWRARPGTRLRDYYKVEVAEGARYWLFREGMAGDGRGDEPDWFLHGMFA</sequence>
<dbReference type="PANTHER" id="PTHR35369">
    <property type="entry name" value="BLR3025 PROTEIN-RELATED"/>
    <property type="match status" value="1"/>
</dbReference>
<dbReference type="InterPro" id="IPR050356">
    <property type="entry name" value="SulA_CellDiv_inhibitor"/>
</dbReference>
<dbReference type="AlphaFoldDB" id="A0A0M6XQM4"/>
<dbReference type="Pfam" id="PF00817">
    <property type="entry name" value="IMS"/>
    <property type="match status" value="1"/>
</dbReference>
<evidence type="ECO:0000256" key="3">
    <source>
        <dbReference type="SAM" id="MobiDB-lite"/>
    </source>
</evidence>